<dbReference type="Proteomes" id="UP000237608">
    <property type="component" value="Unassembled WGS sequence"/>
</dbReference>
<name>A0A2S7W8B5_9FLAO</name>
<reference evidence="1 2" key="1">
    <citation type="submission" date="2016-12" db="EMBL/GenBank/DDBJ databases">
        <title>Trade-off between light-utilization and light-protection in marine flavobacteria.</title>
        <authorList>
            <person name="Kumagai Y."/>
            <person name="Yoshizawa S."/>
            <person name="Kogure K."/>
            <person name="Iwasaki W."/>
        </authorList>
    </citation>
    <scope>NUCLEOTIDE SEQUENCE [LARGE SCALE GENOMIC DNA]</scope>
    <source>
        <strain evidence="1 2">KCTC 22729</strain>
    </source>
</reference>
<dbReference type="AlphaFoldDB" id="A0A2S7W8B5"/>
<organism evidence="1 2">
    <name type="scientific">Polaribacter gangjinensis</name>
    <dbReference type="NCBI Taxonomy" id="574710"/>
    <lineage>
        <taxon>Bacteria</taxon>
        <taxon>Pseudomonadati</taxon>
        <taxon>Bacteroidota</taxon>
        <taxon>Flavobacteriia</taxon>
        <taxon>Flavobacteriales</taxon>
        <taxon>Flavobacteriaceae</taxon>
    </lineage>
</organism>
<protein>
    <submittedName>
        <fullName evidence="1">Uncharacterized protein</fullName>
    </submittedName>
</protein>
<sequence>MKKTLLLLIILFNFSYKTQSQEYKEHLTVINTFLETFDNGYYGPLSVDDVYLYCNIKGNRQSKIIISEISKAAIVTPQKEVKIQCKNDKCVTGVTGDLYDSLTFRTDLSGFDTEYFAVLLNLLIDSIK</sequence>
<dbReference type="EMBL" id="MSCL01000001">
    <property type="protein sequence ID" value="PQJ73874.1"/>
    <property type="molecule type" value="Genomic_DNA"/>
</dbReference>
<keyword evidence="2" id="KW-1185">Reference proteome</keyword>
<evidence type="ECO:0000313" key="1">
    <source>
        <dbReference type="EMBL" id="PQJ73874.1"/>
    </source>
</evidence>
<accession>A0A2S7W8B5</accession>
<proteinExistence type="predicted"/>
<gene>
    <name evidence="1" type="ORF">BTO13_00640</name>
</gene>
<evidence type="ECO:0000313" key="2">
    <source>
        <dbReference type="Proteomes" id="UP000237608"/>
    </source>
</evidence>
<dbReference type="RefSeq" id="WP_105045026.1">
    <property type="nucleotide sequence ID" value="NZ_CP150662.1"/>
</dbReference>
<comment type="caution">
    <text evidence="1">The sequence shown here is derived from an EMBL/GenBank/DDBJ whole genome shotgun (WGS) entry which is preliminary data.</text>
</comment>